<keyword evidence="2" id="KW-1185">Reference proteome</keyword>
<organism evidence="1 2">
    <name type="scientific">Senegalimassilia anaerobia</name>
    <dbReference type="NCBI Taxonomy" id="1473216"/>
    <lineage>
        <taxon>Bacteria</taxon>
        <taxon>Bacillati</taxon>
        <taxon>Actinomycetota</taxon>
        <taxon>Coriobacteriia</taxon>
        <taxon>Coriobacteriales</taxon>
        <taxon>Coriobacteriaceae</taxon>
        <taxon>Senegalimassilia</taxon>
    </lineage>
</organism>
<evidence type="ECO:0000313" key="2">
    <source>
        <dbReference type="Proteomes" id="UP000253792"/>
    </source>
</evidence>
<comment type="caution">
    <text evidence="1">The sequence shown here is derived from an EMBL/GenBank/DDBJ whole genome shotgun (WGS) entry which is preliminary data.</text>
</comment>
<sequence length="89" mass="9344">MGGCSRFDAKVVPIAVETDRKCGLNTPRAIVCDGRRFEIARVGATLPCPSMFGKADATVTGVLVDVGGRCVARGLICDDGLWFSVKPDG</sequence>
<dbReference type="EMBL" id="PPTP01000001">
    <property type="protein sequence ID" value="RDB57419.1"/>
    <property type="molecule type" value="Genomic_DNA"/>
</dbReference>
<evidence type="ECO:0000313" key="1">
    <source>
        <dbReference type="EMBL" id="RDB57419.1"/>
    </source>
</evidence>
<dbReference type="OrthoDB" id="9858057at2"/>
<dbReference type="RefSeq" id="WP_015760195.1">
    <property type="nucleotide sequence ID" value="NZ_DBFBEK010000009.1"/>
</dbReference>
<accession>A0A369LFG9</accession>
<protein>
    <submittedName>
        <fullName evidence="1">Uncharacterized protein</fullName>
    </submittedName>
</protein>
<name>A0A369LFG9_9ACTN</name>
<proteinExistence type="predicted"/>
<gene>
    <name evidence="1" type="ORF">C1880_00915</name>
</gene>
<reference evidence="1 2" key="1">
    <citation type="journal article" date="2018" name="Elife">
        <title>Discovery and characterization of a prevalent human gut bacterial enzyme sufficient for the inactivation of a family of plant toxins.</title>
        <authorList>
            <person name="Koppel N."/>
            <person name="Bisanz J.E."/>
            <person name="Pandelia M.E."/>
            <person name="Turnbaugh P.J."/>
            <person name="Balskus E.P."/>
        </authorList>
    </citation>
    <scope>NUCLEOTIDE SEQUENCE [LARGE SCALE GENOMIC DNA]</scope>
    <source>
        <strain evidence="2">anaerobia AP69FAA</strain>
    </source>
</reference>
<dbReference type="Proteomes" id="UP000253792">
    <property type="component" value="Unassembled WGS sequence"/>
</dbReference>
<dbReference type="AlphaFoldDB" id="A0A369LFG9"/>